<evidence type="ECO:0000313" key="3">
    <source>
        <dbReference type="Proteomes" id="UP000295554"/>
    </source>
</evidence>
<dbReference type="RefSeq" id="WP_133211587.1">
    <property type="nucleotide sequence ID" value="NZ_SMSE01000002.1"/>
</dbReference>
<dbReference type="Proteomes" id="UP000295554">
    <property type="component" value="Unassembled WGS sequence"/>
</dbReference>
<comment type="caution">
    <text evidence="2">The sequence shown here is derived from an EMBL/GenBank/DDBJ whole genome shotgun (WGS) entry which is preliminary data.</text>
</comment>
<dbReference type="EMBL" id="SMSE01000002">
    <property type="protein sequence ID" value="TDG13527.1"/>
    <property type="molecule type" value="Genomic_DNA"/>
</dbReference>
<keyword evidence="1" id="KW-0472">Membrane</keyword>
<name>A0A4R5LS23_9GAMM</name>
<sequence>MSKEFNAVSFLGRFVFAAVLVFGTYNPTEWSYIGWVFAEGTEFGPVTALVGIVLIIGWIIFLRASFNSLGPLGIILGTALFCAIIWLLVDLGWLSLESPGAITWIALLLVAMLLAVGMSWAHIRRRLSGQYSVDDVED</sequence>
<dbReference type="InterPro" id="IPR045387">
    <property type="entry name" value="DUF6524"/>
</dbReference>
<dbReference type="Pfam" id="PF20134">
    <property type="entry name" value="DUF6524"/>
    <property type="match status" value="1"/>
</dbReference>
<evidence type="ECO:0000256" key="1">
    <source>
        <dbReference type="SAM" id="Phobius"/>
    </source>
</evidence>
<evidence type="ECO:0008006" key="4">
    <source>
        <dbReference type="Google" id="ProtNLM"/>
    </source>
</evidence>
<evidence type="ECO:0000313" key="2">
    <source>
        <dbReference type="EMBL" id="TDG13527.1"/>
    </source>
</evidence>
<keyword evidence="3" id="KW-1185">Reference proteome</keyword>
<protein>
    <recommendedName>
        <fullName evidence="4">Transmembrane protein</fullName>
    </recommendedName>
</protein>
<feature type="transmembrane region" description="Helical" evidence="1">
    <location>
        <begin position="45"/>
        <end position="62"/>
    </location>
</feature>
<reference evidence="2 3" key="1">
    <citation type="submission" date="2019-03" db="EMBL/GenBank/DDBJ databases">
        <title>Seongchinamella monodicae gen. nov., sp. nov., a novel member of the Gammaproteobacteria isolated from a tidal mudflat of beach.</title>
        <authorList>
            <person name="Yang H.G."/>
            <person name="Kang J.W."/>
            <person name="Lee S.D."/>
        </authorList>
    </citation>
    <scope>NUCLEOTIDE SEQUENCE [LARGE SCALE GENOMIC DNA]</scope>
    <source>
        <strain evidence="2 3">GH4-78</strain>
    </source>
</reference>
<dbReference type="OrthoDB" id="7272344at2"/>
<feature type="transmembrane region" description="Helical" evidence="1">
    <location>
        <begin position="69"/>
        <end position="89"/>
    </location>
</feature>
<feature type="transmembrane region" description="Helical" evidence="1">
    <location>
        <begin position="101"/>
        <end position="121"/>
    </location>
</feature>
<keyword evidence="1" id="KW-0812">Transmembrane</keyword>
<organism evidence="2 3">
    <name type="scientific">Seongchinamella unica</name>
    <dbReference type="NCBI Taxonomy" id="2547392"/>
    <lineage>
        <taxon>Bacteria</taxon>
        <taxon>Pseudomonadati</taxon>
        <taxon>Pseudomonadota</taxon>
        <taxon>Gammaproteobacteria</taxon>
        <taxon>Cellvibrionales</taxon>
        <taxon>Halieaceae</taxon>
        <taxon>Seongchinamella</taxon>
    </lineage>
</organism>
<proteinExistence type="predicted"/>
<gene>
    <name evidence="2" type="ORF">E2F43_08295</name>
</gene>
<dbReference type="AlphaFoldDB" id="A0A4R5LS23"/>
<accession>A0A4R5LS23</accession>
<feature type="transmembrane region" description="Helical" evidence="1">
    <location>
        <begin position="7"/>
        <end position="25"/>
    </location>
</feature>
<keyword evidence="1" id="KW-1133">Transmembrane helix</keyword>